<evidence type="ECO:0000259" key="5">
    <source>
        <dbReference type="PROSITE" id="PS50949"/>
    </source>
</evidence>
<feature type="domain" description="HTH gntR-type" evidence="5">
    <location>
        <begin position="9"/>
        <end position="77"/>
    </location>
</feature>
<dbReference type="InterPro" id="IPR000524">
    <property type="entry name" value="Tscrpt_reg_HTH_GntR"/>
</dbReference>
<evidence type="ECO:0000313" key="7">
    <source>
        <dbReference type="Proteomes" id="UP001221217"/>
    </source>
</evidence>
<comment type="caution">
    <text evidence="6">The sequence shown here is derived from an EMBL/GenBank/DDBJ whole genome shotgun (WGS) entry which is preliminary data.</text>
</comment>
<dbReference type="GO" id="GO:0003700">
    <property type="term" value="F:DNA-binding transcription factor activity"/>
    <property type="evidence" value="ECO:0007669"/>
    <property type="project" value="InterPro"/>
</dbReference>
<dbReference type="InterPro" id="IPR008920">
    <property type="entry name" value="TF_FadR/GntR_C"/>
</dbReference>
<dbReference type="PANTHER" id="PTHR43537">
    <property type="entry name" value="TRANSCRIPTIONAL REGULATOR, GNTR FAMILY"/>
    <property type="match status" value="1"/>
</dbReference>
<dbReference type="SMART" id="SM00895">
    <property type="entry name" value="FCD"/>
    <property type="match status" value="1"/>
</dbReference>
<dbReference type="InterPro" id="IPR036390">
    <property type="entry name" value="WH_DNA-bd_sf"/>
</dbReference>
<reference evidence="6 7" key="1">
    <citation type="submission" date="2022-12" db="EMBL/GenBank/DDBJ databases">
        <title>Metagenome assembled genome from gulf of manar.</title>
        <authorList>
            <person name="Kohli P."/>
            <person name="Pk S."/>
            <person name="Venkata Ramana C."/>
            <person name="Sasikala C."/>
        </authorList>
    </citation>
    <scope>NUCLEOTIDE SEQUENCE [LARGE SCALE GENOMIC DNA]</scope>
    <source>
        <strain evidence="6">JB008</strain>
    </source>
</reference>
<keyword evidence="4" id="KW-0175">Coiled coil</keyword>
<sequence>MEFERVTRLSVPEEIIENVKEKIISGELKPGDHLPAETKLAEMFGVGRGTVREAMKVMFYLGLIDRNNSRNTFITETAREKAIMRSFLDRFEGHRDAMEMIELRKILEPEAAAIAAERQEDHIIEKLEKEYKIMQENLDDLEKFIDADGRFHQHIFGGTGNSLIIELMQSVNMALKKEQSIVLHGSRTIKPKSLSFHKNLLNAIKTGDSKQSRKIMLEHILDIEAEMYDMYKKRA</sequence>
<dbReference type="SUPFAM" id="SSF46785">
    <property type="entry name" value="Winged helix' DNA-binding domain"/>
    <property type="match status" value="1"/>
</dbReference>
<dbReference type="Pfam" id="PF07729">
    <property type="entry name" value="FCD"/>
    <property type="match status" value="1"/>
</dbReference>
<dbReference type="InterPro" id="IPR036388">
    <property type="entry name" value="WH-like_DNA-bd_sf"/>
</dbReference>
<name>A0AAJ1IGS9_9SPIO</name>
<feature type="coiled-coil region" evidence="4">
    <location>
        <begin position="117"/>
        <end position="144"/>
    </location>
</feature>
<dbReference type="Gene3D" id="1.20.120.530">
    <property type="entry name" value="GntR ligand-binding domain-like"/>
    <property type="match status" value="1"/>
</dbReference>
<dbReference type="SMART" id="SM00345">
    <property type="entry name" value="HTH_GNTR"/>
    <property type="match status" value="1"/>
</dbReference>
<dbReference type="Proteomes" id="UP001221217">
    <property type="component" value="Unassembled WGS sequence"/>
</dbReference>
<dbReference type="Gene3D" id="1.10.10.10">
    <property type="entry name" value="Winged helix-like DNA-binding domain superfamily/Winged helix DNA-binding domain"/>
    <property type="match status" value="1"/>
</dbReference>
<organism evidence="6 7">
    <name type="scientific">Candidatus Thalassospirochaeta sargassi</name>
    <dbReference type="NCBI Taxonomy" id="3119039"/>
    <lineage>
        <taxon>Bacteria</taxon>
        <taxon>Pseudomonadati</taxon>
        <taxon>Spirochaetota</taxon>
        <taxon>Spirochaetia</taxon>
        <taxon>Spirochaetales</taxon>
        <taxon>Spirochaetaceae</taxon>
        <taxon>Candidatus Thalassospirochaeta</taxon>
    </lineage>
</organism>
<dbReference type="SUPFAM" id="SSF48008">
    <property type="entry name" value="GntR ligand-binding domain-like"/>
    <property type="match status" value="1"/>
</dbReference>
<dbReference type="GO" id="GO:0003677">
    <property type="term" value="F:DNA binding"/>
    <property type="evidence" value="ECO:0007669"/>
    <property type="project" value="UniProtKB-KW"/>
</dbReference>
<proteinExistence type="predicted"/>
<dbReference type="PROSITE" id="PS50949">
    <property type="entry name" value="HTH_GNTR"/>
    <property type="match status" value="1"/>
</dbReference>
<evidence type="ECO:0000256" key="3">
    <source>
        <dbReference type="ARBA" id="ARBA00023163"/>
    </source>
</evidence>
<accession>A0AAJ1IGS9</accession>
<evidence type="ECO:0000256" key="1">
    <source>
        <dbReference type="ARBA" id="ARBA00023015"/>
    </source>
</evidence>
<dbReference type="InterPro" id="IPR011711">
    <property type="entry name" value="GntR_C"/>
</dbReference>
<dbReference type="PANTHER" id="PTHR43537:SF5">
    <property type="entry name" value="UXU OPERON TRANSCRIPTIONAL REGULATOR"/>
    <property type="match status" value="1"/>
</dbReference>
<dbReference type="CDD" id="cd07377">
    <property type="entry name" value="WHTH_GntR"/>
    <property type="match status" value="1"/>
</dbReference>
<keyword evidence="3" id="KW-0804">Transcription</keyword>
<evidence type="ECO:0000256" key="2">
    <source>
        <dbReference type="ARBA" id="ARBA00023125"/>
    </source>
</evidence>
<dbReference type="Pfam" id="PF00392">
    <property type="entry name" value="GntR"/>
    <property type="match status" value="1"/>
</dbReference>
<keyword evidence="1" id="KW-0805">Transcription regulation</keyword>
<evidence type="ECO:0000313" key="6">
    <source>
        <dbReference type="EMBL" id="MDC7227663.1"/>
    </source>
</evidence>
<dbReference type="PRINTS" id="PR00035">
    <property type="entry name" value="HTHGNTR"/>
</dbReference>
<gene>
    <name evidence="6" type="ORF">PQJ61_12935</name>
</gene>
<dbReference type="EMBL" id="JAQQAL010000030">
    <property type="protein sequence ID" value="MDC7227663.1"/>
    <property type="molecule type" value="Genomic_DNA"/>
</dbReference>
<evidence type="ECO:0000256" key="4">
    <source>
        <dbReference type="SAM" id="Coils"/>
    </source>
</evidence>
<dbReference type="AlphaFoldDB" id="A0AAJ1IGS9"/>
<protein>
    <submittedName>
        <fullName evidence="6">FCD domain-containing protein</fullName>
    </submittedName>
</protein>
<keyword evidence="2" id="KW-0238">DNA-binding</keyword>